<dbReference type="RefSeq" id="WP_344040079.1">
    <property type="nucleotide sequence ID" value="NZ_BAAAKE010000020.1"/>
</dbReference>
<proteinExistence type="predicted"/>
<evidence type="ECO:0000313" key="1">
    <source>
        <dbReference type="EMBL" id="MFC5055689.1"/>
    </source>
</evidence>
<sequence length="231" mass="25425">MSDAPHTDQAYGDILRLEPLLASAHVHEGSPERMFFLVTHQACELWFALVLGHLDAAARALRDDEADAAAGWLERLPSVVRVLVAQFDALTTLAPADFEGIRTALGSASGIQSAQFREIEYACGLRDTRALSTRGFSEAERDRLRRRLTEQSVADAYERLVKRRGHADAGVIRVRAALLDFDEAFVVWRARHAGLAERFLGGRRGTGGSEGPAYLWRAAGKRLFPDVWGAA</sequence>
<dbReference type="Proteomes" id="UP001595833">
    <property type="component" value="Unassembled WGS sequence"/>
</dbReference>
<dbReference type="EMBL" id="JBHSJB010000016">
    <property type="protein sequence ID" value="MFC5055689.1"/>
    <property type="molecule type" value="Genomic_DNA"/>
</dbReference>
<evidence type="ECO:0000313" key="2">
    <source>
        <dbReference type="Proteomes" id="UP001595833"/>
    </source>
</evidence>
<dbReference type="PANTHER" id="PTHR10138:SF0">
    <property type="entry name" value="TRYPTOPHAN 2,3-DIOXYGENASE"/>
    <property type="match status" value="1"/>
</dbReference>
<dbReference type="PANTHER" id="PTHR10138">
    <property type="entry name" value="TRYPTOPHAN 2,3-DIOXYGENASE"/>
    <property type="match status" value="1"/>
</dbReference>
<keyword evidence="2" id="KW-1185">Reference proteome</keyword>
<gene>
    <name evidence="1" type="ORF">ACFPFM_18240</name>
</gene>
<reference evidence="2" key="1">
    <citation type="journal article" date="2019" name="Int. J. Syst. Evol. Microbiol.">
        <title>The Global Catalogue of Microorganisms (GCM) 10K type strain sequencing project: providing services to taxonomists for standard genome sequencing and annotation.</title>
        <authorList>
            <consortium name="The Broad Institute Genomics Platform"/>
            <consortium name="The Broad Institute Genome Sequencing Center for Infectious Disease"/>
            <person name="Wu L."/>
            <person name="Ma J."/>
        </authorList>
    </citation>
    <scope>NUCLEOTIDE SEQUENCE [LARGE SCALE GENOMIC DNA]</scope>
    <source>
        <strain evidence="2">KCTC 12848</strain>
    </source>
</reference>
<name>A0ABV9Y1U4_9PSEU</name>
<comment type="caution">
    <text evidence="1">The sequence shown here is derived from an EMBL/GenBank/DDBJ whole genome shotgun (WGS) entry which is preliminary data.</text>
</comment>
<protein>
    <submittedName>
        <fullName evidence="1">Tryptophan 2,3-dioxygenase family protein</fullName>
    </submittedName>
</protein>
<dbReference type="SUPFAM" id="SSF140959">
    <property type="entry name" value="Indolic compounds 2,3-dioxygenase-like"/>
    <property type="match status" value="1"/>
</dbReference>
<dbReference type="Pfam" id="PF03301">
    <property type="entry name" value="Trp_dioxygenase"/>
    <property type="match status" value="1"/>
</dbReference>
<dbReference type="Gene3D" id="1.20.58.480">
    <property type="match status" value="1"/>
</dbReference>
<organism evidence="1 2">
    <name type="scientific">Saccharothrix xinjiangensis</name>
    <dbReference type="NCBI Taxonomy" id="204798"/>
    <lineage>
        <taxon>Bacteria</taxon>
        <taxon>Bacillati</taxon>
        <taxon>Actinomycetota</taxon>
        <taxon>Actinomycetes</taxon>
        <taxon>Pseudonocardiales</taxon>
        <taxon>Pseudonocardiaceae</taxon>
        <taxon>Saccharothrix</taxon>
    </lineage>
</organism>
<dbReference type="InterPro" id="IPR037217">
    <property type="entry name" value="Trp/Indoleamine_2_3_dOase-like"/>
</dbReference>
<accession>A0ABV9Y1U4</accession>
<dbReference type="InterPro" id="IPR004981">
    <property type="entry name" value="Trp_2_3_dOase"/>
</dbReference>